<sequence length="88" mass="10071">MLTICIPFLLCFELITDMYLAKIFIQVESKNFDIKMMLGVGTSFAAHSSCSSPDHTSRARESGMSRLVVFYPEETLNKFYFSLPDSWD</sequence>
<comment type="caution">
    <text evidence="1">The sequence shown here is derived from an EMBL/GenBank/DDBJ whole genome shotgun (WGS) entry which is preliminary data.</text>
</comment>
<organism evidence="1 2">
    <name type="scientific">Populus trichocarpa</name>
    <name type="common">Western balsam poplar</name>
    <name type="synonym">Populus balsamifera subsp. trichocarpa</name>
    <dbReference type="NCBI Taxonomy" id="3694"/>
    <lineage>
        <taxon>Eukaryota</taxon>
        <taxon>Viridiplantae</taxon>
        <taxon>Streptophyta</taxon>
        <taxon>Embryophyta</taxon>
        <taxon>Tracheophyta</taxon>
        <taxon>Spermatophyta</taxon>
        <taxon>Magnoliopsida</taxon>
        <taxon>eudicotyledons</taxon>
        <taxon>Gunneridae</taxon>
        <taxon>Pentapetalae</taxon>
        <taxon>rosids</taxon>
        <taxon>fabids</taxon>
        <taxon>Malpighiales</taxon>
        <taxon>Salicaceae</taxon>
        <taxon>Saliceae</taxon>
        <taxon>Populus</taxon>
    </lineage>
</organism>
<proteinExistence type="predicted"/>
<evidence type="ECO:0000313" key="2">
    <source>
        <dbReference type="Proteomes" id="UP000006729"/>
    </source>
</evidence>
<name>A0ACC0RKP2_POPTR</name>
<reference evidence="1 2" key="1">
    <citation type="journal article" date="2006" name="Science">
        <title>The genome of black cottonwood, Populus trichocarpa (Torr. &amp; Gray).</title>
        <authorList>
            <person name="Tuskan G.A."/>
            <person name="Difazio S."/>
            <person name="Jansson S."/>
            <person name="Bohlmann J."/>
            <person name="Grigoriev I."/>
            <person name="Hellsten U."/>
            <person name="Putnam N."/>
            <person name="Ralph S."/>
            <person name="Rombauts S."/>
            <person name="Salamov A."/>
            <person name="Schein J."/>
            <person name="Sterck L."/>
            <person name="Aerts A."/>
            <person name="Bhalerao R.R."/>
            <person name="Bhalerao R.P."/>
            <person name="Blaudez D."/>
            <person name="Boerjan W."/>
            <person name="Brun A."/>
            <person name="Brunner A."/>
            <person name="Busov V."/>
            <person name="Campbell M."/>
            <person name="Carlson J."/>
            <person name="Chalot M."/>
            <person name="Chapman J."/>
            <person name="Chen G.L."/>
            <person name="Cooper D."/>
            <person name="Coutinho P.M."/>
            <person name="Couturier J."/>
            <person name="Covert S."/>
            <person name="Cronk Q."/>
            <person name="Cunningham R."/>
            <person name="Davis J."/>
            <person name="Degroeve S."/>
            <person name="Dejardin A."/>
            <person name="Depamphilis C."/>
            <person name="Detter J."/>
            <person name="Dirks B."/>
            <person name="Dubchak I."/>
            <person name="Duplessis S."/>
            <person name="Ehlting J."/>
            <person name="Ellis B."/>
            <person name="Gendler K."/>
            <person name="Goodstein D."/>
            <person name="Gribskov M."/>
            <person name="Grimwood J."/>
            <person name="Groover A."/>
            <person name="Gunter L."/>
            <person name="Hamberger B."/>
            <person name="Heinze B."/>
            <person name="Helariutta Y."/>
            <person name="Henrissat B."/>
            <person name="Holligan D."/>
            <person name="Holt R."/>
            <person name="Huang W."/>
            <person name="Islam-Faridi N."/>
            <person name="Jones S."/>
            <person name="Jones-Rhoades M."/>
            <person name="Jorgensen R."/>
            <person name="Joshi C."/>
            <person name="Kangasjarvi J."/>
            <person name="Karlsson J."/>
            <person name="Kelleher C."/>
            <person name="Kirkpatrick R."/>
            <person name="Kirst M."/>
            <person name="Kohler A."/>
            <person name="Kalluri U."/>
            <person name="Larimer F."/>
            <person name="Leebens-Mack J."/>
            <person name="Leple J.C."/>
            <person name="Locascio P."/>
            <person name="Lou Y."/>
            <person name="Lucas S."/>
            <person name="Martin F."/>
            <person name="Montanini B."/>
            <person name="Napoli C."/>
            <person name="Nelson D.R."/>
            <person name="Nelson C."/>
            <person name="Nieminen K."/>
            <person name="Nilsson O."/>
            <person name="Pereda V."/>
            <person name="Peter G."/>
            <person name="Philippe R."/>
            <person name="Pilate G."/>
            <person name="Poliakov A."/>
            <person name="Razumovskaya J."/>
            <person name="Richardson P."/>
            <person name="Rinaldi C."/>
            <person name="Ritland K."/>
            <person name="Rouze P."/>
            <person name="Ryaboy D."/>
            <person name="Schmutz J."/>
            <person name="Schrader J."/>
            <person name="Segerman B."/>
            <person name="Shin H."/>
            <person name="Siddiqui A."/>
            <person name="Sterky F."/>
            <person name="Terry A."/>
            <person name="Tsai C.J."/>
            <person name="Uberbacher E."/>
            <person name="Unneberg P."/>
            <person name="Vahala J."/>
            <person name="Wall K."/>
            <person name="Wessler S."/>
            <person name="Yang G."/>
            <person name="Yin T."/>
            <person name="Douglas C."/>
            <person name="Marra M."/>
            <person name="Sandberg G."/>
            <person name="Van de Peer Y."/>
            <person name="Rokhsar D."/>
        </authorList>
    </citation>
    <scope>NUCLEOTIDE SEQUENCE [LARGE SCALE GENOMIC DNA]</scope>
    <source>
        <strain evidence="2">cv. Nisqually</strain>
    </source>
</reference>
<dbReference type="EMBL" id="CM009308">
    <property type="protein sequence ID" value="KAI9377821.1"/>
    <property type="molecule type" value="Genomic_DNA"/>
</dbReference>
<accession>A0ACC0RKP2</accession>
<protein>
    <submittedName>
        <fullName evidence="1">Uncharacterized protein</fullName>
    </submittedName>
</protein>
<dbReference type="Proteomes" id="UP000006729">
    <property type="component" value="Chromosome 19"/>
</dbReference>
<gene>
    <name evidence="1" type="ORF">POPTR_019G128725v4</name>
</gene>
<evidence type="ECO:0000313" key="1">
    <source>
        <dbReference type="EMBL" id="KAI9377821.1"/>
    </source>
</evidence>
<keyword evidence="2" id="KW-1185">Reference proteome</keyword>